<proteinExistence type="predicted"/>
<gene>
    <name evidence="2" type="ORF">BEN76_09325</name>
</gene>
<dbReference type="GO" id="GO:0016787">
    <property type="term" value="F:hydrolase activity"/>
    <property type="evidence" value="ECO:0007669"/>
    <property type="project" value="UniProtKB-KW"/>
</dbReference>
<dbReference type="SUPFAM" id="SSF53474">
    <property type="entry name" value="alpha/beta-Hydrolases"/>
    <property type="match status" value="1"/>
</dbReference>
<dbReference type="InterPro" id="IPR029058">
    <property type="entry name" value="AB_hydrolase_fold"/>
</dbReference>
<dbReference type="Proteomes" id="UP000185674">
    <property type="component" value="Chromosome"/>
</dbReference>
<dbReference type="eggNOG" id="COG1073">
    <property type="taxonomic scope" value="Bacteria"/>
</dbReference>
<dbReference type="STRING" id="487316.BEN76_09325"/>
<evidence type="ECO:0000313" key="2">
    <source>
        <dbReference type="EMBL" id="APV36207.1"/>
    </source>
</evidence>
<accession>A0A1P8EJ28</accession>
<dbReference type="EMBL" id="CP016896">
    <property type="protein sequence ID" value="APV36207.1"/>
    <property type="molecule type" value="Genomic_DNA"/>
</dbReference>
<dbReference type="RefSeq" id="WP_076032924.1">
    <property type="nucleotide sequence ID" value="NZ_CP016896.1"/>
</dbReference>
<sequence>MAQILLITGWGGGTGLLEPLQQQLQQCGHTVTLMNIFDAFDPVVMQDRVQQAKTANIIIGWSLGGQLALLLAHALQQETGDTLPVITLASNPCFVAQPNWECAMPQETFAAFKAGFMHDPASTLKRFGLLVTKGVTSAKHDWTFMQSLLRAQPISLLQQGLKLLQQLNLVDTLKSYSGNQLHVFARQDALVPCQIVEKMQYLASEKFKVITFEDAAHSFPFTKVIETCKEIEKFIQTSV</sequence>
<evidence type="ECO:0000259" key="1">
    <source>
        <dbReference type="Pfam" id="PF12697"/>
    </source>
</evidence>
<reference evidence="2 3" key="1">
    <citation type="submission" date="2016-08" db="EMBL/GenBank/DDBJ databases">
        <title>Complete genome sequence of Acinetobacter baylyi strain GFJ2.</title>
        <authorList>
            <person name="Tabata M."/>
            <person name="Kuboki S."/>
            <person name="Gibu N."/>
            <person name="Kinouchi Y."/>
            <person name="Vangnai A."/>
            <person name="Kasai D."/>
            <person name="Fukuda M."/>
        </authorList>
    </citation>
    <scope>NUCLEOTIDE SEQUENCE [LARGE SCALE GENOMIC DNA]</scope>
    <source>
        <strain evidence="2 3">GFJ2</strain>
    </source>
</reference>
<dbReference type="KEGG" id="asol:BEN76_09325"/>
<dbReference type="Gene3D" id="3.40.50.1820">
    <property type="entry name" value="alpha/beta hydrolase"/>
    <property type="match status" value="1"/>
</dbReference>
<dbReference type="AlphaFoldDB" id="A0A1P8EJ28"/>
<keyword evidence="2" id="KW-0378">Hydrolase</keyword>
<dbReference type="InterPro" id="IPR000073">
    <property type="entry name" value="AB_hydrolase_1"/>
</dbReference>
<feature type="domain" description="AB hydrolase-1" evidence="1">
    <location>
        <begin position="51"/>
        <end position="221"/>
    </location>
</feature>
<protein>
    <submittedName>
        <fullName evidence="2">Hydrolase</fullName>
    </submittedName>
</protein>
<name>A0A1P8EJ28_9GAMM</name>
<evidence type="ECO:0000313" key="3">
    <source>
        <dbReference type="Proteomes" id="UP000185674"/>
    </source>
</evidence>
<dbReference type="Pfam" id="PF12697">
    <property type="entry name" value="Abhydrolase_6"/>
    <property type="match status" value="1"/>
</dbReference>
<organism evidence="2 3">
    <name type="scientific">Acinetobacter soli</name>
    <dbReference type="NCBI Taxonomy" id="487316"/>
    <lineage>
        <taxon>Bacteria</taxon>
        <taxon>Pseudomonadati</taxon>
        <taxon>Pseudomonadota</taxon>
        <taxon>Gammaproteobacteria</taxon>
        <taxon>Moraxellales</taxon>
        <taxon>Moraxellaceae</taxon>
        <taxon>Acinetobacter</taxon>
    </lineage>
</organism>